<organism evidence="2 3">
    <name type="scientific">Corynespora cassiicola Philippines</name>
    <dbReference type="NCBI Taxonomy" id="1448308"/>
    <lineage>
        <taxon>Eukaryota</taxon>
        <taxon>Fungi</taxon>
        <taxon>Dikarya</taxon>
        <taxon>Ascomycota</taxon>
        <taxon>Pezizomycotina</taxon>
        <taxon>Dothideomycetes</taxon>
        <taxon>Pleosporomycetidae</taxon>
        <taxon>Pleosporales</taxon>
        <taxon>Corynesporascaceae</taxon>
        <taxon>Corynespora</taxon>
    </lineage>
</organism>
<evidence type="ECO:0000313" key="3">
    <source>
        <dbReference type="Proteomes" id="UP000240883"/>
    </source>
</evidence>
<dbReference type="Proteomes" id="UP000240883">
    <property type="component" value="Unassembled WGS sequence"/>
</dbReference>
<gene>
    <name evidence="2" type="ORF">BS50DRAFT_640939</name>
</gene>
<dbReference type="AlphaFoldDB" id="A0A2T2N2B2"/>
<keyword evidence="3" id="KW-1185">Reference proteome</keyword>
<proteinExistence type="predicted"/>
<evidence type="ECO:0000313" key="2">
    <source>
        <dbReference type="EMBL" id="PSN59386.1"/>
    </source>
</evidence>
<protein>
    <submittedName>
        <fullName evidence="2">Uncharacterized protein</fullName>
    </submittedName>
</protein>
<sequence length="177" mass="19707">MLEPEIMQNFLSRLTDGVEPPMSPYDYEEFVRTCRAMMKTGLYFKNSEAGEVQQHAGCLFQEDRRHRSLGPDSTPDRRRHLNGLDTALKGSTRGKVSKIYPPLCDDNGLGVVDAEVLSTPHSLSPPPPTPPLEASVLRITGQPSLLSLEETVSLEKATRMFRNEKGSELNAREEHSA</sequence>
<evidence type="ECO:0000256" key="1">
    <source>
        <dbReference type="SAM" id="MobiDB-lite"/>
    </source>
</evidence>
<feature type="region of interest" description="Disordered" evidence="1">
    <location>
        <begin position="66"/>
        <end position="88"/>
    </location>
</feature>
<reference evidence="2 3" key="1">
    <citation type="journal article" date="2018" name="Front. Microbiol.">
        <title>Genome-Wide Analysis of Corynespora cassiicola Leaf Fall Disease Putative Effectors.</title>
        <authorList>
            <person name="Lopez D."/>
            <person name="Ribeiro S."/>
            <person name="Label P."/>
            <person name="Fumanal B."/>
            <person name="Venisse J.S."/>
            <person name="Kohler A."/>
            <person name="de Oliveira R.R."/>
            <person name="Labutti K."/>
            <person name="Lipzen A."/>
            <person name="Lail K."/>
            <person name="Bauer D."/>
            <person name="Ohm R.A."/>
            <person name="Barry K.W."/>
            <person name="Spatafora J."/>
            <person name="Grigoriev I.V."/>
            <person name="Martin F.M."/>
            <person name="Pujade-Renaud V."/>
        </authorList>
    </citation>
    <scope>NUCLEOTIDE SEQUENCE [LARGE SCALE GENOMIC DNA]</scope>
    <source>
        <strain evidence="2 3">Philippines</strain>
    </source>
</reference>
<dbReference type="EMBL" id="KZ678156">
    <property type="protein sequence ID" value="PSN59386.1"/>
    <property type="molecule type" value="Genomic_DNA"/>
</dbReference>
<accession>A0A2T2N2B2</accession>
<name>A0A2T2N2B2_CORCC</name>